<dbReference type="Gene3D" id="1.10.357.10">
    <property type="entry name" value="Tetracycline Repressor, domain 2"/>
    <property type="match status" value="1"/>
</dbReference>
<dbReference type="PRINTS" id="PR00455">
    <property type="entry name" value="HTHTETR"/>
</dbReference>
<dbReference type="SUPFAM" id="SSF46689">
    <property type="entry name" value="Homeodomain-like"/>
    <property type="match status" value="1"/>
</dbReference>
<dbReference type="InterPro" id="IPR009057">
    <property type="entry name" value="Homeodomain-like_sf"/>
</dbReference>
<gene>
    <name evidence="7" type="ORF">EYR15_15600</name>
</gene>
<dbReference type="InterPro" id="IPR050109">
    <property type="entry name" value="HTH-type_TetR-like_transc_reg"/>
</dbReference>
<dbReference type="OrthoDB" id="2356263at2"/>
<dbReference type="InterPro" id="IPR001647">
    <property type="entry name" value="HTH_TetR"/>
</dbReference>
<feature type="domain" description="HTH tetR-type" evidence="6">
    <location>
        <begin position="40"/>
        <end position="100"/>
    </location>
</feature>
<dbReference type="GO" id="GO:0003700">
    <property type="term" value="F:DNA-binding transcription factor activity"/>
    <property type="evidence" value="ECO:0007669"/>
    <property type="project" value="TreeGrafter"/>
</dbReference>
<name>A0A4Q9GD52_9HYPH</name>
<proteinExistence type="predicted"/>
<dbReference type="Proteomes" id="UP000291613">
    <property type="component" value="Unassembled WGS sequence"/>
</dbReference>
<dbReference type="InterPro" id="IPR036271">
    <property type="entry name" value="Tet_transcr_reg_TetR-rel_C_sf"/>
</dbReference>
<evidence type="ECO:0000256" key="4">
    <source>
        <dbReference type="PROSITE-ProRule" id="PRU00335"/>
    </source>
</evidence>
<feature type="region of interest" description="Disordered" evidence="5">
    <location>
        <begin position="1"/>
        <end position="30"/>
    </location>
</feature>
<organism evidence="7 8">
    <name type="scientific">Hansschlegelia quercus</name>
    <dbReference type="NCBI Taxonomy" id="2528245"/>
    <lineage>
        <taxon>Bacteria</taxon>
        <taxon>Pseudomonadati</taxon>
        <taxon>Pseudomonadota</taxon>
        <taxon>Alphaproteobacteria</taxon>
        <taxon>Hyphomicrobiales</taxon>
        <taxon>Methylopilaceae</taxon>
        <taxon>Hansschlegelia</taxon>
    </lineage>
</organism>
<protein>
    <submittedName>
        <fullName evidence="7">TetR/AcrR family transcriptional regulator</fullName>
    </submittedName>
</protein>
<evidence type="ECO:0000313" key="8">
    <source>
        <dbReference type="Proteomes" id="UP000291613"/>
    </source>
</evidence>
<feature type="DNA-binding region" description="H-T-H motif" evidence="4">
    <location>
        <begin position="63"/>
        <end position="82"/>
    </location>
</feature>
<dbReference type="PROSITE" id="PS50977">
    <property type="entry name" value="HTH_TETR_2"/>
    <property type="match status" value="1"/>
</dbReference>
<comment type="caution">
    <text evidence="7">The sequence shown here is derived from an EMBL/GenBank/DDBJ whole genome shotgun (WGS) entry which is preliminary data.</text>
</comment>
<evidence type="ECO:0000259" key="6">
    <source>
        <dbReference type="PROSITE" id="PS50977"/>
    </source>
</evidence>
<dbReference type="AlphaFoldDB" id="A0A4Q9GD52"/>
<dbReference type="GO" id="GO:0000976">
    <property type="term" value="F:transcription cis-regulatory region binding"/>
    <property type="evidence" value="ECO:0007669"/>
    <property type="project" value="TreeGrafter"/>
</dbReference>
<evidence type="ECO:0000256" key="1">
    <source>
        <dbReference type="ARBA" id="ARBA00023015"/>
    </source>
</evidence>
<keyword evidence="1" id="KW-0805">Transcription regulation</keyword>
<dbReference type="Pfam" id="PF00440">
    <property type="entry name" value="TetR_N"/>
    <property type="match status" value="1"/>
</dbReference>
<dbReference type="EMBL" id="SIUB01000010">
    <property type="protein sequence ID" value="TBN47582.1"/>
    <property type="molecule type" value="Genomic_DNA"/>
</dbReference>
<dbReference type="PANTHER" id="PTHR30055">
    <property type="entry name" value="HTH-TYPE TRANSCRIPTIONAL REGULATOR RUTR"/>
    <property type="match status" value="1"/>
</dbReference>
<dbReference type="SUPFAM" id="SSF48498">
    <property type="entry name" value="Tetracyclin repressor-like, C-terminal domain"/>
    <property type="match status" value="1"/>
</dbReference>
<evidence type="ECO:0000256" key="5">
    <source>
        <dbReference type="SAM" id="MobiDB-lite"/>
    </source>
</evidence>
<keyword evidence="3" id="KW-0804">Transcription</keyword>
<keyword evidence="2 4" id="KW-0238">DNA-binding</keyword>
<evidence type="ECO:0000256" key="2">
    <source>
        <dbReference type="ARBA" id="ARBA00023125"/>
    </source>
</evidence>
<dbReference type="Gene3D" id="1.10.10.60">
    <property type="entry name" value="Homeodomain-like"/>
    <property type="match status" value="1"/>
</dbReference>
<reference evidence="7 8" key="1">
    <citation type="submission" date="2019-02" db="EMBL/GenBank/DDBJ databases">
        <title>Hansschlegelia quercus sp. nov., a novel methylotrophic bacterium from buds of oak (Quercus robur L.).</title>
        <authorList>
            <person name="Agafonova N.V."/>
            <person name="Kaparullina E.N."/>
            <person name="Grouzdev D.S."/>
            <person name="Doronina N.V."/>
        </authorList>
    </citation>
    <scope>NUCLEOTIDE SEQUENCE [LARGE SCALE GENOMIC DNA]</scope>
    <source>
        <strain evidence="7 8">Dub</strain>
    </source>
</reference>
<sequence>MARQSGIRRAAPQSNARPAHAARSLDASTKGVARRRLAPAERTELILDGALKLFAERHYSTVTVRDLGLACGVNPALIYYYFESKEHLFAQALGHAIGQLNAGYAEASSGGDARSQIMAWLDMHASIAPTLVRMTKLMSDYAPSRRSEDAAAALIAQFYAREQALLEDCIGRGIAAGQFRAVDVTKTARAISLHLDGIFFASTARGDDRIAADIEDLRGLVAELLDKSVA</sequence>
<dbReference type="PANTHER" id="PTHR30055:SF234">
    <property type="entry name" value="HTH-TYPE TRANSCRIPTIONAL REGULATOR BETI"/>
    <property type="match status" value="1"/>
</dbReference>
<evidence type="ECO:0000256" key="3">
    <source>
        <dbReference type="ARBA" id="ARBA00023163"/>
    </source>
</evidence>
<accession>A0A4Q9GD52</accession>
<dbReference type="RefSeq" id="WP_131004500.1">
    <property type="nucleotide sequence ID" value="NZ_JBHSZR010000006.1"/>
</dbReference>
<evidence type="ECO:0000313" key="7">
    <source>
        <dbReference type="EMBL" id="TBN47582.1"/>
    </source>
</evidence>
<keyword evidence="8" id="KW-1185">Reference proteome</keyword>